<dbReference type="InterPro" id="IPR041657">
    <property type="entry name" value="HTH_17"/>
</dbReference>
<dbReference type="InterPro" id="IPR009061">
    <property type="entry name" value="DNA-bd_dom_put_sf"/>
</dbReference>
<dbReference type="EMBL" id="WLVL01000044">
    <property type="protein sequence ID" value="MTB73119.1"/>
    <property type="molecule type" value="Genomic_DNA"/>
</dbReference>
<sequence length="90" mass="10391">MGMNTQELGLEPLIGVEELAEYLGVPVQTIYDWRLSGRAPRAFKLGKHLRFAVSDVQAWLDDQHEPDRDRHGDRDHADHRRGHRDGGRHE</sequence>
<reference evidence="3 4" key="1">
    <citation type="submission" date="2019-11" db="EMBL/GenBank/DDBJ databases">
        <title>Whole genome sequencing identifies a novel species of the genus Arsenicicoccus isolated from human blood.</title>
        <authorList>
            <person name="Jeong J.H."/>
            <person name="Kweon O.J."/>
            <person name="Kim H.R."/>
            <person name="Kim T.-H."/>
            <person name="Ha S.-M."/>
            <person name="Lee M.-K."/>
        </authorList>
    </citation>
    <scope>NUCLEOTIDE SEQUENCE [LARGE SCALE GENOMIC DNA]</scope>
    <source>
        <strain evidence="3 4">MKL-02</strain>
    </source>
</reference>
<proteinExistence type="predicted"/>
<dbReference type="InterPro" id="IPR010093">
    <property type="entry name" value="SinI_DNA-bd"/>
</dbReference>
<keyword evidence="4" id="KW-1185">Reference proteome</keyword>
<feature type="compositionally biased region" description="Basic and acidic residues" evidence="1">
    <location>
        <begin position="61"/>
        <end position="90"/>
    </location>
</feature>
<dbReference type="InterPro" id="IPR036388">
    <property type="entry name" value="WH-like_DNA-bd_sf"/>
</dbReference>
<dbReference type="AlphaFoldDB" id="A0A6I3IXD7"/>
<evidence type="ECO:0000259" key="2">
    <source>
        <dbReference type="Pfam" id="PF12728"/>
    </source>
</evidence>
<organism evidence="3 4">
    <name type="scientific">Arsenicicoccus cauae</name>
    <dbReference type="NCBI Taxonomy" id="2663847"/>
    <lineage>
        <taxon>Bacteria</taxon>
        <taxon>Bacillati</taxon>
        <taxon>Actinomycetota</taxon>
        <taxon>Actinomycetes</taxon>
        <taxon>Micrococcales</taxon>
        <taxon>Intrasporangiaceae</taxon>
        <taxon>Arsenicicoccus</taxon>
    </lineage>
</organism>
<feature type="domain" description="Helix-turn-helix" evidence="2">
    <location>
        <begin position="15"/>
        <end position="63"/>
    </location>
</feature>
<gene>
    <name evidence="3" type="ORF">GGG17_14335</name>
</gene>
<evidence type="ECO:0000313" key="3">
    <source>
        <dbReference type="EMBL" id="MTB73119.1"/>
    </source>
</evidence>
<comment type="caution">
    <text evidence="3">The sequence shown here is derived from an EMBL/GenBank/DDBJ whole genome shotgun (WGS) entry which is preliminary data.</text>
</comment>
<dbReference type="Proteomes" id="UP000431092">
    <property type="component" value="Unassembled WGS sequence"/>
</dbReference>
<dbReference type="NCBIfam" id="TIGR01764">
    <property type="entry name" value="excise"/>
    <property type="match status" value="1"/>
</dbReference>
<evidence type="ECO:0000256" key="1">
    <source>
        <dbReference type="SAM" id="MobiDB-lite"/>
    </source>
</evidence>
<feature type="region of interest" description="Disordered" evidence="1">
    <location>
        <begin position="60"/>
        <end position="90"/>
    </location>
</feature>
<evidence type="ECO:0000313" key="4">
    <source>
        <dbReference type="Proteomes" id="UP000431092"/>
    </source>
</evidence>
<accession>A0A6I3IXD7</accession>
<protein>
    <submittedName>
        <fullName evidence="3">Helix-turn-helix domain-containing protein</fullName>
    </submittedName>
</protein>
<dbReference type="Gene3D" id="1.10.10.10">
    <property type="entry name" value="Winged helix-like DNA-binding domain superfamily/Winged helix DNA-binding domain"/>
    <property type="match status" value="1"/>
</dbReference>
<name>A0A6I3IXD7_9MICO</name>
<dbReference type="GO" id="GO:0003677">
    <property type="term" value="F:DNA binding"/>
    <property type="evidence" value="ECO:0007669"/>
    <property type="project" value="InterPro"/>
</dbReference>
<dbReference type="Pfam" id="PF12728">
    <property type="entry name" value="HTH_17"/>
    <property type="match status" value="1"/>
</dbReference>
<dbReference type="SUPFAM" id="SSF46955">
    <property type="entry name" value="Putative DNA-binding domain"/>
    <property type="match status" value="1"/>
</dbReference>